<keyword evidence="9" id="KW-1185">Reference proteome</keyword>
<accession>A0AAW2ZC96</accession>
<evidence type="ECO:0000313" key="8">
    <source>
        <dbReference type="EMBL" id="KAL0486796.1"/>
    </source>
</evidence>
<dbReference type="Gene3D" id="3.90.190.10">
    <property type="entry name" value="Protein tyrosine phosphatase superfamily"/>
    <property type="match status" value="1"/>
</dbReference>
<dbReference type="PANTHER" id="PTHR10159">
    <property type="entry name" value="DUAL SPECIFICITY PROTEIN PHOSPHATASE"/>
    <property type="match status" value="1"/>
</dbReference>
<keyword evidence="3" id="KW-0378">Hydrolase</keyword>
<dbReference type="SUPFAM" id="SSF57903">
    <property type="entry name" value="FYVE/PHD zinc finger"/>
    <property type="match status" value="1"/>
</dbReference>
<evidence type="ECO:0000256" key="2">
    <source>
        <dbReference type="ARBA" id="ARBA00013064"/>
    </source>
</evidence>
<dbReference type="GO" id="GO:0004725">
    <property type="term" value="F:protein tyrosine phosphatase activity"/>
    <property type="evidence" value="ECO:0007669"/>
    <property type="project" value="UniProtKB-EC"/>
</dbReference>
<evidence type="ECO:0000256" key="1">
    <source>
        <dbReference type="ARBA" id="ARBA00008601"/>
    </source>
</evidence>
<dbReference type="InterPro" id="IPR000340">
    <property type="entry name" value="Dual-sp_phosphatase_cat-dom"/>
</dbReference>
<evidence type="ECO:0000256" key="3">
    <source>
        <dbReference type="ARBA" id="ARBA00022801"/>
    </source>
</evidence>
<protein>
    <recommendedName>
        <fullName evidence="2">protein-tyrosine-phosphatase</fullName>
        <ecNumber evidence="2">3.1.3.48</ecNumber>
    </recommendedName>
</protein>
<sequence>MEVHPNLLLGNRFDAKNETLFVQYKIEHVLNVTDNLPCTFEKRIILPSFPTLEEVAICTNTCDIKQTTENMMECVQCKNNYHPECVDSKDIIYHTKYVCKECVEYGLRHKVAYHRISVVDSAEVNISLYFDEGTKFLEGALKQNKTCLVHCREGRSRSCTLIIAYLMKIEGWSLLKAYKHMEAIHPKLNINNGFKLQLMTYETDIQKEQNKLEECTLNFFQTRTRTPSRISVESSANKKTRIRTPKAEGKENVGGSLTPVSVKRKLQLGEGGPQPKSKRVVLGEIKNFM</sequence>
<evidence type="ECO:0000256" key="4">
    <source>
        <dbReference type="ARBA" id="ARBA00022912"/>
    </source>
</evidence>
<dbReference type="Gene3D" id="3.30.40.10">
    <property type="entry name" value="Zinc/RING finger domain, C3HC4 (zinc finger)"/>
    <property type="match status" value="1"/>
</dbReference>
<feature type="region of interest" description="Disordered" evidence="5">
    <location>
        <begin position="229"/>
        <end position="257"/>
    </location>
</feature>
<keyword evidence="4" id="KW-0904">Protein phosphatase</keyword>
<evidence type="ECO:0000259" key="7">
    <source>
        <dbReference type="PROSITE" id="PS50056"/>
    </source>
</evidence>
<dbReference type="AlphaFoldDB" id="A0AAW2ZC96"/>
<evidence type="ECO:0000313" key="9">
    <source>
        <dbReference type="Proteomes" id="UP001431209"/>
    </source>
</evidence>
<reference evidence="8 9" key="1">
    <citation type="submission" date="2024-03" db="EMBL/GenBank/DDBJ databases">
        <title>The Acrasis kona genome and developmental transcriptomes reveal deep origins of eukaryotic multicellular pathways.</title>
        <authorList>
            <person name="Sheikh S."/>
            <person name="Fu C.-J."/>
            <person name="Brown M.W."/>
            <person name="Baldauf S.L."/>
        </authorList>
    </citation>
    <scope>NUCLEOTIDE SEQUENCE [LARGE SCALE GENOMIC DNA]</scope>
    <source>
        <strain evidence="8 9">ATCC MYA-3509</strain>
    </source>
</reference>
<comment type="caution">
    <text evidence="8">The sequence shown here is derived from an EMBL/GenBank/DDBJ whole genome shotgun (WGS) entry which is preliminary data.</text>
</comment>
<dbReference type="SUPFAM" id="SSF52799">
    <property type="entry name" value="(Phosphotyrosine protein) phosphatases II"/>
    <property type="match status" value="1"/>
</dbReference>
<dbReference type="InterPro" id="IPR020422">
    <property type="entry name" value="TYR_PHOSPHATASE_DUAL_dom"/>
</dbReference>
<dbReference type="InterPro" id="IPR011011">
    <property type="entry name" value="Znf_FYVE_PHD"/>
</dbReference>
<organism evidence="8 9">
    <name type="scientific">Acrasis kona</name>
    <dbReference type="NCBI Taxonomy" id="1008807"/>
    <lineage>
        <taxon>Eukaryota</taxon>
        <taxon>Discoba</taxon>
        <taxon>Heterolobosea</taxon>
        <taxon>Tetramitia</taxon>
        <taxon>Eutetramitia</taxon>
        <taxon>Acrasidae</taxon>
        <taxon>Acrasis</taxon>
    </lineage>
</organism>
<dbReference type="GO" id="GO:0043409">
    <property type="term" value="P:negative regulation of MAPK cascade"/>
    <property type="evidence" value="ECO:0007669"/>
    <property type="project" value="TreeGrafter"/>
</dbReference>
<dbReference type="Proteomes" id="UP001431209">
    <property type="component" value="Unassembled WGS sequence"/>
</dbReference>
<evidence type="ECO:0000256" key="5">
    <source>
        <dbReference type="SAM" id="MobiDB-lite"/>
    </source>
</evidence>
<dbReference type="InterPro" id="IPR000387">
    <property type="entry name" value="Tyr_Pase_dom"/>
</dbReference>
<dbReference type="Pfam" id="PF00782">
    <property type="entry name" value="DSPc"/>
    <property type="match status" value="1"/>
</dbReference>
<comment type="similarity">
    <text evidence="1">Belongs to the protein-tyrosine phosphatase family. Non-receptor class dual specificity subfamily.</text>
</comment>
<dbReference type="InterPro" id="IPR029021">
    <property type="entry name" value="Prot-tyrosine_phosphatase-like"/>
</dbReference>
<dbReference type="CDD" id="cd14498">
    <property type="entry name" value="DSP"/>
    <property type="match status" value="1"/>
</dbReference>
<evidence type="ECO:0000259" key="6">
    <source>
        <dbReference type="PROSITE" id="PS50054"/>
    </source>
</evidence>
<feature type="domain" description="Tyrosine specific protein phosphatases" evidence="7">
    <location>
        <begin position="128"/>
        <end position="188"/>
    </location>
</feature>
<proteinExistence type="inferred from homology"/>
<dbReference type="PROSITE" id="PS50054">
    <property type="entry name" value="TYR_PHOSPHATASE_DUAL"/>
    <property type="match status" value="1"/>
</dbReference>
<dbReference type="PANTHER" id="PTHR10159:SF519">
    <property type="entry name" value="DUAL SPECIFICITY PROTEIN PHOSPHATASE MPK3"/>
    <property type="match status" value="1"/>
</dbReference>
<dbReference type="EMBL" id="JAOPGA020001266">
    <property type="protein sequence ID" value="KAL0486796.1"/>
    <property type="molecule type" value="Genomic_DNA"/>
</dbReference>
<name>A0AAW2ZC96_9EUKA</name>
<dbReference type="GO" id="GO:0005737">
    <property type="term" value="C:cytoplasm"/>
    <property type="evidence" value="ECO:0007669"/>
    <property type="project" value="TreeGrafter"/>
</dbReference>
<dbReference type="PROSITE" id="PS50056">
    <property type="entry name" value="TYR_PHOSPHATASE_2"/>
    <property type="match status" value="1"/>
</dbReference>
<gene>
    <name evidence="8" type="ORF">AKO1_012123</name>
</gene>
<feature type="domain" description="Tyrosine-protein phosphatase" evidence="6">
    <location>
        <begin position="1"/>
        <end position="207"/>
    </location>
</feature>
<dbReference type="EC" id="3.1.3.48" evidence="2"/>
<dbReference type="InterPro" id="IPR013083">
    <property type="entry name" value="Znf_RING/FYVE/PHD"/>
</dbReference>
<dbReference type="SMART" id="SM00195">
    <property type="entry name" value="DSPc"/>
    <property type="match status" value="1"/>
</dbReference>